<protein>
    <submittedName>
        <fullName evidence="5">Acyl-CoA thioesterase II</fullName>
    </submittedName>
</protein>
<dbReference type="GO" id="GO:0047617">
    <property type="term" value="F:fatty acyl-CoA hydrolase activity"/>
    <property type="evidence" value="ECO:0007669"/>
    <property type="project" value="InterPro"/>
</dbReference>
<dbReference type="InterPro" id="IPR049449">
    <property type="entry name" value="TesB_ACOT8-like_N"/>
</dbReference>
<comment type="similarity">
    <text evidence="1">Belongs to the C/M/P thioester hydrolase family.</text>
</comment>
<dbReference type="GO" id="GO:0006637">
    <property type="term" value="P:acyl-CoA metabolic process"/>
    <property type="evidence" value="ECO:0007669"/>
    <property type="project" value="InterPro"/>
</dbReference>
<evidence type="ECO:0000259" key="4">
    <source>
        <dbReference type="Pfam" id="PF13622"/>
    </source>
</evidence>
<dbReference type="Gene3D" id="2.40.160.210">
    <property type="entry name" value="Acyl-CoA thioesterase, double hotdog domain"/>
    <property type="match status" value="1"/>
</dbReference>
<dbReference type="CDD" id="cd03444">
    <property type="entry name" value="Thioesterase_II_repeat1"/>
    <property type="match status" value="1"/>
</dbReference>
<dbReference type="InterPro" id="IPR029069">
    <property type="entry name" value="HotDog_dom_sf"/>
</dbReference>
<dbReference type="InterPro" id="IPR025652">
    <property type="entry name" value="TesB_C"/>
</dbReference>
<reference evidence="5 6" key="1">
    <citation type="submission" date="2016-06" db="EMBL/GenBank/DDBJ databases">
        <authorList>
            <person name="Kjaerup R.B."/>
            <person name="Dalgaard T.S."/>
            <person name="Juul-Madsen H.R."/>
        </authorList>
    </citation>
    <scope>NUCLEOTIDE SEQUENCE [LARGE SCALE GENOMIC DNA]</scope>
    <source>
        <strain evidence="5 6">E2464</strain>
    </source>
</reference>
<dbReference type="InterPro" id="IPR003703">
    <property type="entry name" value="Acyl_CoA_thio"/>
</dbReference>
<feature type="domain" description="Acyl-CoA thioesterase 2 C-terminal" evidence="3">
    <location>
        <begin position="168"/>
        <end position="299"/>
    </location>
</feature>
<dbReference type="CDD" id="cd03445">
    <property type="entry name" value="Thioesterase_II_repeat2"/>
    <property type="match status" value="1"/>
</dbReference>
<comment type="caution">
    <text evidence="5">The sequence shown here is derived from an EMBL/GenBank/DDBJ whole genome shotgun (WGS) entry which is preliminary data.</text>
</comment>
<evidence type="ECO:0000313" key="5">
    <source>
        <dbReference type="EMBL" id="OBH58290.1"/>
    </source>
</evidence>
<dbReference type="GO" id="GO:0009062">
    <property type="term" value="P:fatty acid catabolic process"/>
    <property type="evidence" value="ECO:0007669"/>
    <property type="project" value="TreeGrafter"/>
</dbReference>
<organism evidence="5 6">
    <name type="scientific">Mycobacterium colombiense</name>
    <dbReference type="NCBI Taxonomy" id="339268"/>
    <lineage>
        <taxon>Bacteria</taxon>
        <taxon>Bacillati</taxon>
        <taxon>Actinomycetota</taxon>
        <taxon>Actinomycetes</taxon>
        <taxon>Mycobacteriales</taxon>
        <taxon>Mycobacteriaceae</taxon>
        <taxon>Mycobacterium</taxon>
        <taxon>Mycobacterium avium complex (MAC)</taxon>
    </lineage>
</organism>
<feature type="domain" description="Acyl-CoA thioesterase-like N-terminal HotDog" evidence="4">
    <location>
        <begin position="52"/>
        <end position="128"/>
    </location>
</feature>
<gene>
    <name evidence="5" type="ORF">A5685_05835</name>
</gene>
<accession>A0A1A3S3I9</accession>
<evidence type="ECO:0000256" key="2">
    <source>
        <dbReference type="ARBA" id="ARBA00022801"/>
    </source>
</evidence>
<evidence type="ECO:0000313" key="6">
    <source>
        <dbReference type="Proteomes" id="UP000093861"/>
    </source>
</evidence>
<dbReference type="Pfam" id="PF13622">
    <property type="entry name" value="4HBT_3"/>
    <property type="match status" value="1"/>
</dbReference>
<sequence>MPAGCESQEPNAVDEAATQTHPDFAELLATLDLHRVDDDLFIGSHPSKNPMRTFGGQLMSQSFVASSRSLVRDDLPPGALSVHFINGGDTAKDIEFRVTRLRDERRFANRRVDAMQDGTLLSTALVSYMAGGRGLEHGIEPPAVAEPHTQPTIGELLRGYEETVPHFVNALQPIEWRYTNDPAWVMRTKGDRLPHNRVWVKALGEVPDDPVLHTATMVYSSDTTVLDSVITTHGLSWGFDRIFAASANHSIWFHRQVNFNDWVLYSTSSPVAADSRGLGTGHFFDRSGQPLATVVQEGVLKYFPSSGR</sequence>
<evidence type="ECO:0000256" key="1">
    <source>
        <dbReference type="ARBA" id="ARBA00006538"/>
    </source>
</evidence>
<keyword evidence="2" id="KW-0378">Hydrolase</keyword>
<dbReference type="EMBL" id="LZJS01000112">
    <property type="protein sequence ID" value="OBH58290.1"/>
    <property type="molecule type" value="Genomic_DNA"/>
</dbReference>
<dbReference type="Proteomes" id="UP000093861">
    <property type="component" value="Unassembled WGS sequence"/>
</dbReference>
<proteinExistence type="inferred from homology"/>
<evidence type="ECO:0000259" key="3">
    <source>
        <dbReference type="Pfam" id="PF02551"/>
    </source>
</evidence>
<dbReference type="Pfam" id="PF02551">
    <property type="entry name" value="Acyl_CoA_thio"/>
    <property type="match status" value="1"/>
</dbReference>
<dbReference type="SUPFAM" id="SSF54637">
    <property type="entry name" value="Thioesterase/thiol ester dehydrase-isomerase"/>
    <property type="match status" value="2"/>
</dbReference>
<name>A0A1A3S3I9_9MYCO</name>
<dbReference type="InterPro" id="IPR042171">
    <property type="entry name" value="Acyl-CoA_hotdog"/>
</dbReference>
<dbReference type="AlphaFoldDB" id="A0A1A3S3I9"/>
<dbReference type="PANTHER" id="PTHR11066:SF34">
    <property type="entry name" value="ACYL-COENZYME A THIOESTERASE 8"/>
    <property type="match status" value="1"/>
</dbReference>
<dbReference type="PANTHER" id="PTHR11066">
    <property type="entry name" value="ACYL-COA THIOESTERASE"/>
    <property type="match status" value="1"/>
</dbReference>